<dbReference type="Proteomes" id="UP001168877">
    <property type="component" value="Unassembled WGS sequence"/>
</dbReference>
<evidence type="ECO:0000256" key="7">
    <source>
        <dbReference type="SAM" id="MobiDB-lite"/>
    </source>
</evidence>
<dbReference type="GO" id="GO:0016787">
    <property type="term" value="F:hydrolase activity"/>
    <property type="evidence" value="ECO:0007669"/>
    <property type="project" value="UniProtKB-KW"/>
</dbReference>
<keyword evidence="2" id="KW-0548">Nucleotidyltransferase</keyword>
<accession>A0AA39SG81</accession>
<evidence type="ECO:0000256" key="1">
    <source>
        <dbReference type="ARBA" id="ARBA00022679"/>
    </source>
</evidence>
<dbReference type="PANTHER" id="PTHR34072:SF57">
    <property type="entry name" value="RNA-DIRECTED DNA POLYMERASE"/>
    <property type="match status" value="1"/>
</dbReference>
<evidence type="ECO:0000256" key="6">
    <source>
        <dbReference type="ARBA" id="ARBA00022918"/>
    </source>
</evidence>
<evidence type="ECO:0000256" key="4">
    <source>
        <dbReference type="ARBA" id="ARBA00022759"/>
    </source>
</evidence>
<keyword evidence="6" id="KW-0695">RNA-directed DNA polymerase</keyword>
<dbReference type="EMBL" id="JAUESC010000004">
    <property type="protein sequence ID" value="KAK0597331.1"/>
    <property type="molecule type" value="Genomic_DNA"/>
</dbReference>
<keyword evidence="1" id="KW-0808">Transferase</keyword>
<organism evidence="9 10">
    <name type="scientific">Acer saccharum</name>
    <name type="common">Sugar maple</name>
    <dbReference type="NCBI Taxonomy" id="4024"/>
    <lineage>
        <taxon>Eukaryota</taxon>
        <taxon>Viridiplantae</taxon>
        <taxon>Streptophyta</taxon>
        <taxon>Embryophyta</taxon>
        <taxon>Tracheophyta</taxon>
        <taxon>Spermatophyta</taxon>
        <taxon>Magnoliopsida</taxon>
        <taxon>eudicotyledons</taxon>
        <taxon>Gunneridae</taxon>
        <taxon>Pentapetalae</taxon>
        <taxon>rosids</taxon>
        <taxon>malvids</taxon>
        <taxon>Sapindales</taxon>
        <taxon>Sapindaceae</taxon>
        <taxon>Hippocastanoideae</taxon>
        <taxon>Acereae</taxon>
        <taxon>Acer</taxon>
    </lineage>
</organism>
<dbReference type="GO" id="GO:0004519">
    <property type="term" value="F:endonuclease activity"/>
    <property type="evidence" value="ECO:0007669"/>
    <property type="project" value="UniProtKB-KW"/>
</dbReference>
<dbReference type="AlphaFoldDB" id="A0AA39SG81"/>
<protein>
    <recommendedName>
        <fullName evidence="8">Reverse transcriptase RNase H-like domain-containing protein</fullName>
    </recommendedName>
</protein>
<feature type="domain" description="Reverse transcriptase RNase H-like" evidence="8">
    <location>
        <begin position="80"/>
        <end position="154"/>
    </location>
</feature>
<dbReference type="InterPro" id="IPR041373">
    <property type="entry name" value="RT_RNaseH"/>
</dbReference>
<evidence type="ECO:0000256" key="2">
    <source>
        <dbReference type="ARBA" id="ARBA00022695"/>
    </source>
</evidence>
<feature type="region of interest" description="Disordered" evidence="7">
    <location>
        <begin position="27"/>
        <end position="46"/>
    </location>
</feature>
<keyword evidence="4" id="KW-0255">Endonuclease</keyword>
<dbReference type="PANTHER" id="PTHR34072">
    <property type="entry name" value="ENZYMATIC POLYPROTEIN-RELATED"/>
    <property type="match status" value="1"/>
</dbReference>
<proteinExistence type="predicted"/>
<reference evidence="9" key="2">
    <citation type="submission" date="2023-06" db="EMBL/GenBank/DDBJ databases">
        <authorList>
            <person name="Swenson N.G."/>
            <person name="Wegrzyn J.L."/>
            <person name="Mcevoy S.L."/>
        </authorList>
    </citation>
    <scope>NUCLEOTIDE SEQUENCE</scope>
    <source>
        <strain evidence="9">NS2018</strain>
        <tissue evidence="9">Leaf</tissue>
    </source>
</reference>
<evidence type="ECO:0000256" key="5">
    <source>
        <dbReference type="ARBA" id="ARBA00022801"/>
    </source>
</evidence>
<dbReference type="Pfam" id="PF17917">
    <property type="entry name" value="RT_RNaseH"/>
    <property type="match status" value="1"/>
</dbReference>
<dbReference type="GO" id="GO:0003964">
    <property type="term" value="F:RNA-directed DNA polymerase activity"/>
    <property type="evidence" value="ECO:0007669"/>
    <property type="project" value="UniProtKB-KW"/>
</dbReference>
<dbReference type="Gene3D" id="1.10.340.70">
    <property type="match status" value="1"/>
</dbReference>
<gene>
    <name evidence="9" type="ORF">LWI29_024134</name>
</gene>
<evidence type="ECO:0000313" key="10">
    <source>
        <dbReference type="Proteomes" id="UP001168877"/>
    </source>
</evidence>
<sequence length="296" mass="33818">MLKIWGNEPRERVRARQTTCGHLASPCGRPWAPRAREPSAPVGPMRPPRGANMAARDLLGNLLLFPPFNQTSFPPHLFPHVIYYTSRTLNDAQLNYSTTEKELLAVVSALEKFRQYLIGSKVIVYSDHAALKYLLTKKEAKPRLLRWILLLQEFDLEIRDKKGSENVVADHLSQLVENENVEESTKLVPINENFPDEQLMAVGVNDPWYADIVNYLANGVVPADLTSQAKRRFISITRQYFWDEPYLFKYGADQIIRRCVPEEEQQDVLKFCHTLSCGGHFSAKKTALKVLQSGFF</sequence>
<evidence type="ECO:0000313" key="9">
    <source>
        <dbReference type="EMBL" id="KAK0597331.1"/>
    </source>
</evidence>
<evidence type="ECO:0000259" key="8">
    <source>
        <dbReference type="Pfam" id="PF17917"/>
    </source>
</evidence>
<reference evidence="9" key="1">
    <citation type="journal article" date="2022" name="Plant J.">
        <title>Strategies of tolerance reflected in two North American maple genomes.</title>
        <authorList>
            <person name="McEvoy S.L."/>
            <person name="Sezen U.U."/>
            <person name="Trouern-Trend A."/>
            <person name="McMahon S.M."/>
            <person name="Schaberg P.G."/>
            <person name="Yang J."/>
            <person name="Wegrzyn J.L."/>
            <person name="Swenson N.G."/>
        </authorList>
    </citation>
    <scope>NUCLEOTIDE SEQUENCE</scope>
    <source>
        <strain evidence="9">NS2018</strain>
    </source>
</reference>
<dbReference type="SUPFAM" id="SSF56672">
    <property type="entry name" value="DNA/RNA polymerases"/>
    <property type="match status" value="1"/>
</dbReference>
<name>A0AA39SG81_ACESA</name>
<keyword evidence="10" id="KW-1185">Reference proteome</keyword>
<evidence type="ECO:0000256" key="3">
    <source>
        <dbReference type="ARBA" id="ARBA00022722"/>
    </source>
</evidence>
<dbReference type="CDD" id="cd09274">
    <property type="entry name" value="RNase_HI_RT_Ty3"/>
    <property type="match status" value="1"/>
</dbReference>
<comment type="caution">
    <text evidence="9">The sequence shown here is derived from an EMBL/GenBank/DDBJ whole genome shotgun (WGS) entry which is preliminary data.</text>
</comment>
<keyword evidence="5" id="KW-0378">Hydrolase</keyword>
<keyword evidence="3" id="KW-0540">Nuclease</keyword>
<dbReference type="InterPro" id="IPR043502">
    <property type="entry name" value="DNA/RNA_pol_sf"/>
</dbReference>